<proteinExistence type="inferred from homology"/>
<dbReference type="PANTHER" id="PTHR30574:SF1">
    <property type="entry name" value="SULPHUR TRANSPORT DOMAIN-CONTAINING PROTEIN"/>
    <property type="match status" value="1"/>
</dbReference>
<keyword evidence="3" id="KW-1003">Cell membrane</keyword>
<gene>
    <name evidence="10" type="ORF">NDI38_11125</name>
</gene>
<feature type="transmembrane region" description="Helical" evidence="9">
    <location>
        <begin position="76"/>
        <end position="95"/>
    </location>
</feature>
<dbReference type="InterPro" id="IPR007272">
    <property type="entry name" value="Sulf_transp_TsuA/YedE"/>
</dbReference>
<feature type="transmembrane region" description="Helical" evidence="9">
    <location>
        <begin position="16"/>
        <end position="35"/>
    </location>
</feature>
<keyword evidence="11" id="KW-1185">Reference proteome</keyword>
<feature type="transmembrane region" description="Helical" evidence="9">
    <location>
        <begin position="357"/>
        <end position="384"/>
    </location>
</feature>
<sequence>MIQTDSFTTPLRSQRLIVAIALSLFTAGAIALTPYGWKQSALFLIGGLLGMTLYHASFGFASAYRKLLVDRDVRGMYAQLVMLAIATLLFAPVLANGSVFDQSVRGAISPVGVQGAIGAFLFGIGMQLGGACGCGTLYTLGGGSLPMVITLITFCIGAFWASLTRQLWAGLPATPPIALGTSIGWVGAVVLQLVVFMLLAGVLRWWSNRRQEAPSSEQTKSAQPFSLLRGPWSLVTGAIVLAVLNWLTLILSGQPWRVTWGFALWSAEVASSLGWDSTTSPFWSSEAAQQSLSRGVFADVSSVMNMGIVLGALSAAALAGRLLFKFQLSRLSLVATLIGGLVMGYGAFLAYGCNVSAFFGGIASTSLHGWVWILCALVGTAVGLRLRPLFRY</sequence>
<comment type="subcellular location">
    <subcellularLocation>
        <location evidence="1">Cell inner membrane</location>
        <topology evidence="1">Multi-pass membrane protein</topology>
    </subcellularLocation>
</comment>
<feature type="transmembrane region" description="Helical" evidence="9">
    <location>
        <begin position="331"/>
        <end position="351"/>
    </location>
</feature>
<feature type="transmembrane region" description="Helical" evidence="9">
    <location>
        <begin position="115"/>
        <end position="138"/>
    </location>
</feature>
<evidence type="ECO:0000256" key="6">
    <source>
        <dbReference type="ARBA" id="ARBA00022989"/>
    </source>
</evidence>
<protein>
    <submittedName>
        <fullName evidence="10">YeeE/YedE family protein</fullName>
    </submittedName>
</protein>
<reference evidence="10 11" key="1">
    <citation type="submission" date="2022-04" db="EMBL/GenBank/DDBJ databases">
        <title>Positive selection, recombination, and allopatry shape intraspecific diversity of widespread and dominant cyanobacteria.</title>
        <authorList>
            <person name="Wei J."/>
            <person name="Shu W."/>
            <person name="Hu C."/>
        </authorList>
    </citation>
    <scope>NUCLEOTIDE SEQUENCE [LARGE SCALE GENOMIC DNA]</scope>
    <source>
        <strain evidence="10 11">AS-A4</strain>
    </source>
</reference>
<dbReference type="RefSeq" id="WP_190450044.1">
    <property type="nucleotide sequence ID" value="NZ_JAMPLM010000008.1"/>
</dbReference>
<evidence type="ECO:0000256" key="2">
    <source>
        <dbReference type="ARBA" id="ARBA00022448"/>
    </source>
</evidence>
<feature type="transmembrane region" description="Helical" evidence="9">
    <location>
        <begin position="41"/>
        <end position="64"/>
    </location>
</feature>
<name>A0ABV0KIB7_9CYAN</name>
<feature type="transmembrane region" description="Helical" evidence="9">
    <location>
        <begin position="227"/>
        <end position="247"/>
    </location>
</feature>
<evidence type="ECO:0000313" key="10">
    <source>
        <dbReference type="EMBL" id="MEP1058987.1"/>
    </source>
</evidence>
<feature type="transmembrane region" description="Helical" evidence="9">
    <location>
        <begin position="183"/>
        <end position="206"/>
    </location>
</feature>
<keyword evidence="4" id="KW-0997">Cell inner membrane</keyword>
<keyword evidence="2" id="KW-0813">Transport</keyword>
<evidence type="ECO:0000256" key="7">
    <source>
        <dbReference type="ARBA" id="ARBA00023136"/>
    </source>
</evidence>
<evidence type="ECO:0000256" key="4">
    <source>
        <dbReference type="ARBA" id="ARBA00022519"/>
    </source>
</evidence>
<evidence type="ECO:0000256" key="3">
    <source>
        <dbReference type="ARBA" id="ARBA00022475"/>
    </source>
</evidence>
<comment type="caution">
    <text evidence="10">The sequence shown here is derived from an EMBL/GenBank/DDBJ whole genome shotgun (WGS) entry which is preliminary data.</text>
</comment>
<evidence type="ECO:0000256" key="5">
    <source>
        <dbReference type="ARBA" id="ARBA00022692"/>
    </source>
</evidence>
<evidence type="ECO:0000313" key="11">
    <source>
        <dbReference type="Proteomes" id="UP001476950"/>
    </source>
</evidence>
<dbReference type="Pfam" id="PF04143">
    <property type="entry name" value="Sulf_transp"/>
    <property type="match status" value="1"/>
</dbReference>
<dbReference type="PANTHER" id="PTHR30574">
    <property type="entry name" value="INNER MEMBRANE PROTEIN YEDE"/>
    <property type="match status" value="1"/>
</dbReference>
<dbReference type="Proteomes" id="UP001476950">
    <property type="component" value="Unassembled WGS sequence"/>
</dbReference>
<keyword evidence="5 9" id="KW-0812">Transmembrane</keyword>
<keyword evidence="6 9" id="KW-1133">Transmembrane helix</keyword>
<organism evidence="10 11">
    <name type="scientific">Stenomitos frigidus AS-A4</name>
    <dbReference type="NCBI Taxonomy" id="2933935"/>
    <lineage>
        <taxon>Bacteria</taxon>
        <taxon>Bacillati</taxon>
        <taxon>Cyanobacteriota</taxon>
        <taxon>Cyanophyceae</taxon>
        <taxon>Leptolyngbyales</taxon>
        <taxon>Leptolyngbyaceae</taxon>
        <taxon>Stenomitos</taxon>
    </lineage>
</organism>
<evidence type="ECO:0000256" key="1">
    <source>
        <dbReference type="ARBA" id="ARBA00004429"/>
    </source>
</evidence>
<dbReference type="EMBL" id="JAMPLM010000008">
    <property type="protein sequence ID" value="MEP1058987.1"/>
    <property type="molecule type" value="Genomic_DNA"/>
</dbReference>
<accession>A0ABV0KIB7</accession>
<comment type="similarity">
    <text evidence="8">Belongs to the TsuA/YedE (TC 9.B.102) family.</text>
</comment>
<keyword evidence="7 9" id="KW-0472">Membrane</keyword>
<feature type="transmembrane region" description="Helical" evidence="9">
    <location>
        <begin position="303"/>
        <end position="324"/>
    </location>
</feature>
<feature type="transmembrane region" description="Helical" evidence="9">
    <location>
        <begin position="145"/>
        <end position="163"/>
    </location>
</feature>
<evidence type="ECO:0000256" key="8">
    <source>
        <dbReference type="ARBA" id="ARBA00035655"/>
    </source>
</evidence>
<evidence type="ECO:0000256" key="9">
    <source>
        <dbReference type="SAM" id="Phobius"/>
    </source>
</evidence>